<dbReference type="InterPro" id="IPR036390">
    <property type="entry name" value="WH_DNA-bd_sf"/>
</dbReference>
<dbReference type="InterPro" id="IPR000847">
    <property type="entry name" value="LysR_HTH_N"/>
</dbReference>
<sequence>MELRQLITFKTIIESGGFKKAADKLGYAQSSITAHIKALEKELGQPLFDRLGKTITLTQAGHHFYPYALDIIALYDKSKQVINEDETPWGDLTLGVSESLMIYWLPDLIKKYMERFPNVNIVLKSLNYENLTAQLKQGEIEAAILVEVSDWSPYTLTINKLKRDRLDLISSSSTTSHTVKTMLVTEYSCSWRPHVNTYLKQADSSDMKQVELPSIEAIKQCVACGLGKAMLPRFVVEKEIENGEFIKESIGELNQEIGIFTAVHTNKWIGPNLQAFFNLLNTEVSNI</sequence>
<dbReference type="InterPro" id="IPR005119">
    <property type="entry name" value="LysR_subst-bd"/>
</dbReference>
<dbReference type="Gene3D" id="1.10.10.10">
    <property type="entry name" value="Winged helix-like DNA-binding domain superfamily/Winged helix DNA-binding domain"/>
    <property type="match status" value="1"/>
</dbReference>
<evidence type="ECO:0000259" key="5">
    <source>
        <dbReference type="PROSITE" id="PS50931"/>
    </source>
</evidence>
<keyword evidence="2" id="KW-0805">Transcription regulation</keyword>
<dbReference type="InterPro" id="IPR036388">
    <property type="entry name" value="WH-like_DNA-bd_sf"/>
</dbReference>
<evidence type="ECO:0000256" key="1">
    <source>
        <dbReference type="ARBA" id="ARBA00009437"/>
    </source>
</evidence>
<dbReference type="Proteomes" id="UP001057753">
    <property type="component" value="Unassembled WGS sequence"/>
</dbReference>
<gene>
    <name evidence="6" type="ORF">HXA33_13265</name>
</gene>
<evidence type="ECO:0000313" key="7">
    <source>
        <dbReference type="Proteomes" id="UP001057753"/>
    </source>
</evidence>
<dbReference type="SUPFAM" id="SSF46785">
    <property type="entry name" value="Winged helix' DNA-binding domain"/>
    <property type="match status" value="1"/>
</dbReference>
<accession>A0A9Q4B381</accession>
<evidence type="ECO:0000256" key="2">
    <source>
        <dbReference type="ARBA" id="ARBA00023015"/>
    </source>
</evidence>
<name>A0A9Q4B381_SALAG</name>
<evidence type="ECO:0000313" key="6">
    <source>
        <dbReference type="EMBL" id="MCR6097514.1"/>
    </source>
</evidence>
<feature type="domain" description="HTH lysR-type" evidence="5">
    <location>
        <begin position="1"/>
        <end position="58"/>
    </location>
</feature>
<keyword evidence="7" id="KW-1185">Reference proteome</keyword>
<comment type="similarity">
    <text evidence="1">Belongs to the LysR transcriptional regulatory family.</text>
</comment>
<keyword evidence="3" id="KW-0238">DNA-binding</keyword>
<dbReference type="Pfam" id="PF00126">
    <property type="entry name" value="HTH_1"/>
    <property type="match status" value="1"/>
</dbReference>
<dbReference type="PRINTS" id="PR00039">
    <property type="entry name" value="HTHLYSR"/>
</dbReference>
<dbReference type="PANTHER" id="PTHR30126:SF100">
    <property type="entry name" value="LYSR-FAMILY TRANSCRIPTIONAL REGULATOR"/>
    <property type="match status" value="1"/>
</dbReference>
<dbReference type="CDD" id="cd05466">
    <property type="entry name" value="PBP2_LTTR_substrate"/>
    <property type="match status" value="1"/>
</dbReference>
<dbReference type="Pfam" id="PF03466">
    <property type="entry name" value="LysR_substrate"/>
    <property type="match status" value="1"/>
</dbReference>
<evidence type="ECO:0000256" key="3">
    <source>
        <dbReference type="ARBA" id="ARBA00023125"/>
    </source>
</evidence>
<dbReference type="Gene3D" id="3.40.190.10">
    <property type="entry name" value="Periplasmic binding protein-like II"/>
    <property type="match status" value="2"/>
</dbReference>
<dbReference type="PANTHER" id="PTHR30126">
    <property type="entry name" value="HTH-TYPE TRANSCRIPTIONAL REGULATOR"/>
    <property type="match status" value="1"/>
</dbReference>
<dbReference type="RefSeq" id="WP_257821908.1">
    <property type="nucleotide sequence ID" value="NZ_JABXYM010000001.1"/>
</dbReference>
<protein>
    <submittedName>
        <fullName evidence="6">LysR family transcriptional regulator</fullName>
    </submittedName>
</protein>
<evidence type="ECO:0000256" key="4">
    <source>
        <dbReference type="ARBA" id="ARBA00023163"/>
    </source>
</evidence>
<dbReference type="AlphaFoldDB" id="A0A9Q4B381"/>
<dbReference type="EMBL" id="JABXYM010000001">
    <property type="protein sequence ID" value="MCR6097514.1"/>
    <property type="molecule type" value="Genomic_DNA"/>
</dbReference>
<dbReference type="FunFam" id="1.10.10.10:FF:000001">
    <property type="entry name" value="LysR family transcriptional regulator"/>
    <property type="match status" value="1"/>
</dbReference>
<dbReference type="GO" id="GO:0000976">
    <property type="term" value="F:transcription cis-regulatory region binding"/>
    <property type="evidence" value="ECO:0007669"/>
    <property type="project" value="TreeGrafter"/>
</dbReference>
<keyword evidence="4" id="KW-0804">Transcription</keyword>
<reference evidence="6" key="1">
    <citation type="submission" date="2020-06" db="EMBL/GenBank/DDBJ databases">
        <title>Insight into the genomes of haloalkaliphilic bacilli from Kenyan soda lakes.</title>
        <authorList>
            <person name="Mwirichia R."/>
            <person name="Villamizar G.C."/>
            <person name="Poehlein A."/>
            <person name="Mugweru J."/>
            <person name="Kipnyargis A."/>
            <person name="Kiplimo D."/>
            <person name="Orwa P."/>
            <person name="Daniel R."/>
        </authorList>
    </citation>
    <scope>NUCLEOTIDE SEQUENCE</scope>
    <source>
        <strain evidence="6">B1096_S55</strain>
    </source>
</reference>
<dbReference type="SUPFAM" id="SSF53850">
    <property type="entry name" value="Periplasmic binding protein-like II"/>
    <property type="match status" value="1"/>
</dbReference>
<comment type="caution">
    <text evidence="6">The sequence shown here is derived from an EMBL/GenBank/DDBJ whole genome shotgun (WGS) entry which is preliminary data.</text>
</comment>
<proteinExistence type="inferred from homology"/>
<dbReference type="PROSITE" id="PS50931">
    <property type="entry name" value="HTH_LYSR"/>
    <property type="match status" value="1"/>
</dbReference>
<organism evidence="6 7">
    <name type="scientific">Salipaludibacillus agaradhaerens</name>
    <name type="common">Bacillus agaradhaerens</name>
    <dbReference type="NCBI Taxonomy" id="76935"/>
    <lineage>
        <taxon>Bacteria</taxon>
        <taxon>Bacillati</taxon>
        <taxon>Bacillota</taxon>
        <taxon>Bacilli</taxon>
        <taxon>Bacillales</taxon>
        <taxon>Bacillaceae</taxon>
    </lineage>
</organism>
<dbReference type="GO" id="GO:0003700">
    <property type="term" value="F:DNA-binding transcription factor activity"/>
    <property type="evidence" value="ECO:0007669"/>
    <property type="project" value="InterPro"/>
</dbReference>